<keyword evidence="1 4" id="KW-0732">Signal</keyword>
<comment type="caution">
    <text evidence="6">The sequence shown here is derived from an EMBL/GenBank/DDBJ whole genome shotgun (WGS) entry which is preliminary data.</text>
</comment>
<evidence type="ECO:0000256" key="3">
    <source>
        <dbReference type="SAM" id="MobiDB-lite"/>
    </source>
</evidence>
<reference evidence="6 7" key="1">
    <citation type="submission" date="2018-12" db="EMBL/GenBank/DDBJ databases">
        <title>Hymenobacter gummosus sp. nov., isolated from a spring.</title>
        <authorList>
            <person name="Nie L."/>
        </authorList>
    </citation>
    <scope>NUCLEOTIDE SEQUENCE [LARGE SCALE GENOMIC DNA]</scope>
    <source>
        <strain evidence="6 7">KCTC 52166</strain>
    </source>
</reference>
<dbReference type="InterPro" id="IPR029052">
    <property type="entry name" value="Metallo-depent_PP-like"/>
</dbReference>
<feature type="domain" description="Calcineurin-like phosphoesterase" evidence="5">
    <location>
        <begin position="60"/>
        <end position="272"/>
    </location>
</feature>
<dbReference type="SUPFAM" id="SSF56300">
    <property type="entry name" value="Metallo-dependent phosphatases"/>
    <property type="match status" value="1"/>
</dbReference>
<dbReference type="PANTHER" id="PTHR10161:SF14">
    <property type="entry name" value="TARTRATE-RESISTANT ACID PHOSPHATASE TYPE 5"/>
    <property type="match status" value="1"/>
</dbReference>
<sequence length="1310" mass="147963">MSRLLLTSFLMLVGSLAPWLSAHAQGTKTQTAHPERPNYRGIGQDWEKTTPPDSSKLRYTVFLIGDVGKPAPQAQGGEPSLNFLRRQIMKEGERSTTIYLGDNIYEYGLPPVGALDRKVSEERLVDQINVLRGYKGEKYMIPGNHDWKQGLRGGLDQVIRAQVFSEEYMNRDSAAFAKTGPFYVPANGCPGPYEILVQDNLAIIAINSQWFLQGQERPYGANSGCGVANEADFFVQLEDLMAKHRNKNVIVVAHHPIFSDGIHGGYFTLADHLFPLSIVYKYAFIPFPIIGSVYPFARKYGGISQDIPHPLYQQYKKGLMDIFAKYPNTIYAAGHEHNLQYFKVEDLHHIVSGSGCKTQHVRVGRDGDALFSDKEKGWARVNYYNNGEVWLEYWIPNEQGETGRLVFRHSLYAKQAQAGDATTAPDPFNIDLKGRPNFKDSTVTVAVNPRYAKRSGLHQAFFGKHYRAEWATPVKFPVLDLATEKGGLEPYKIGGGKQTASLKVRNEEGRNYTIRGLDKDPSAVLPEALRETAAKDILQDQISAQHPYASIVLPPLATAAGILHTNPELRYIPRDPLLGQYLARFQDTPAALEEDAKDDQSNVESLGNAKNLVGTDRVLERMRQDNDNHIRPKAFVRSRLFDMWIGDWDRHEDQWRWAESKDEDGDRTFTAVPEDRDIAFFKGDGFFPWLARRKWAIRNFQNFGEDYDDWKGLNLTALSNDRVFLGEVSKEDWVKTAEDMKKRLTDQVIDDALRTRWPEQIYKLHGAEIAQKLKKRRDLLPELAADYYELVAQKVEVKGSDKQERFVVQRLEGDKTRVLVKKVNKEGKASKTLWDQTYDGETTKEIRLYGFAGNDSYRVTGDQPSSIRLRIIGGIDRDTITDLSTKGGSFLRPHSVQVYDADSGNVITPGKETRLRLEPGTEVSEYDYPSRTNKRDYKLPYFGPAVFFGYNVDDGVFIGGGGTLRTYGFRREPFATEQTLVANYAPARQAYNIRYAGVFTDVLGKYDLRIDSRLFGPQLLYNYFGKGNDTENKTKNSAGGNPLGNRVINDAYRIRFSRFNFQPTLETDVFSFLKFGIGPQYDQWLISREDIGNEIRQGLDEDGNGVSGAATGIRASDFGMNRYLGGRAYLNLDASSSPKNPRIGIRWYNSAEYNSQINGEKLKYGRLASELRFYVSPNFPFQLTWAGRLGAARNIGDYRFYQANTLGGTTNLRGYRRTRYAGRAMTYANAEVRVQLFTFNAYLLPGKFGIMGLADAGRVYSAQDVETGFKAYHTGLGGGIWIDVLKQAVINATYTVGEERLINVGFDFLF</sequence>
<gene>
    <name evidence="6" type="ORF">EJV47_12715</name>
</gene>
<feature type="chain" id="PRO_5018732961" description="Calcineurin-like phosphoesterase domain-containing protein" evidence="4">
    <location>
        <begin position="25"/>
        <end position="1310"/>
    </location>
</feature>
<evidence type="ECO:0000256" key="4">
    <source>
        <dbReference type="SAM" id="SignalP"/>
    </source>
</evidence>
<dbReference type="Pfam" id="PF00149">
    <property type="entry name" value="Metallophos"/>
    <property type="match status" value="1"/>
</dbReference>
<dbReference type="InterPro" id="IPR004843">
    <property type="entry name" value="Calcineurin-like_PHP"/>
</dbReference>
<keyword evidence="7" id="KW-1185">Reference proteome</keyword>
<dbReference type="EMBL" id="RXOF01000006">
    <property type="protein sequence ID" value="RTQ49672.1"/>
    <property type="molecule type" value="Genomic_DNA"/>
</dbReference>
<dbReference type="Proteomes" id="UP000282184">
    <property type="component" value="Unassembled WGS sequence"/>
</dbReference>
<dbReference type="OrthoDB" id="333971at2"/>
<dbReference type="GO" id="GO:0016787">
    <property type="term" value="F:hydrolase activity"/>
    <property type="evidence" value="ECO:0007669"/>
    <property type="project" value="UniProtKB-KW"/>
</dbReference>
<dbReference type="PANTHER" id="PTHR10161">
    <property type="entry name" value="TARTRATE-RESISTANT ACID PHOSPHATASE TYPE 5"/>
    <property type="match status" value="1"/>
</dbReference>
<organism evidence="6 7">
    <name type="scientific">Hymenobacter gummosus</name>
    <dbReference type="NCBI Taxonomy" id="1776032"/>
    <lineage>
        <taxon>Bacteria</taxon>
        <taxon>Pseudomonadati</taxon>
        <taxon>Bacteroidota</taxon>
        <taxon>Cytophagia</taxon>
        <taxon>Cytophagales</taxon>
        <taxon>Hymenobacteraceae</taxon>
        <taxon>Hymenobacter</taxon>
    </lineage>
</organism>
<dbReference type="Gene3D" id="3.60.21.10">
    <property type="match status" value="2"/>
</dbReference>
<name>A0A3S0H988_9BACT</name>
<evidence type="ECO:0000259" key="5">
    <source>
        <dbReference type="Pfam" id="PF00149"/>
    </source>
</evidence>
<evidence type="ECO:0000256" key="1">
    <source>
        <dbReference type="ARBA" id="ARBA00022729"/>
    </source>
</evidence>
<evidence type="ECO:0000313" key="6">
    <source>
        <dbReference type="EMBL" id="RTQ49672.1"/>
    </source>
</evidence>
<feature type="region of interest" description="Disordered" evidence="3">
    <location>
        <begin position="27"/>
        <end position="47"/>
    </location>
</feature>
<dbReference type="Gene3D" id="2.40.160.50">
    <property type="entry name" value="membrane protein fhac: a member of the omp85/tpsb transporter family"/>
    <property type="match status" value="1"/>
</dbReference>
<proteinExistence type="predicted"/>
<feature type="signal peptide" evidence="4">
    <location>
        <begin position="1"/>
        <end position="24"/>
    </location>
</feature>
<dbReference type="InterPro" id="IPR051558">
    <property type="entry name" value="Metallophosphoesterase_PAP"/>
</dbReference>
<protein>
    <recommendedName>
        <fullName evidence="5">Calcineurin-like phosphoesterase domain-containing protein</fullName>
    </recommendedName>
</protein>
<dbReference type="RefSeq" id="WP_126693531.1">
    <property type="nucleotide sequence ID" value="NZ_RXOF01000006.1"/>
</dbReference>
<keyword evidence="2" id="KW-0378">Hydrolase</keyword>
<evidence type="ECO:0000313" key="7">
    <source>
        <dbReference type="Proteomes" id="UP000282184"/>
    </source>
</evidence>
<evidence type="ECO:0000256" key="2">
    <source>
        <dbReference type="ARBA" id="ARBA00022801"/>
    </source>
</evidence>
<accession>A0A3S0H988</accession>